<dbReference type="Proteomes" id="UP000518605">
    <property type="component" value="Unassembled WGS sequence"/>
</dbReference>
<dbReference type="EMBL" id="JACHXW010000015">
    <property type="protein sequence ID" value="MBB3154260.1"/>
    <property type="molecule type" value="Genomic_DNA"/>
</dbReference>
<organism evidence="1 2">
    <name type="scientific">Paenibacillus endophyticus</name>
    <dbReference type="NCBI Taxonomy" id="1294268"/>
    <lineage>
        <taxon>Bacteria</taxon>
        <taxon>Bacillati</taxon>
        <taxon>Bacillota</taxon>
        <taxon>Bacilli</taxon>
        <taxon>Bacillales</taxon>
        <taxon>Paenibacillaceae</taxon>
        <taxon>Paenibacillus</taxon>
    </lineage>
</organism>
<evidence type="ECO:0000313" key="1">
    <source>
        <dbReference type="EMBL" id="MBB3154260.1"/>
    </source>
</evidence>
<accession>A0A7W5CBJ5</accession>
<protein>
    <submittedName>
        <fullName evidence="1">Uncharacterized protein</fullName>
    </submittedName>
</protein>
<keyword evidence="2" id="KW-1185">Reference proteome</keyword>
<proteinExistence type="predicted"/>
<evidence type="ECO:0000313" key="2">
    <source>
        <dbReference type="Proteomes" id="UP000518605"/>
    </source>
</evidence>
<dbReference type="AlphaFoldDB" id="A0A7W5CBJ5"/>
<comment type="caution">
    <text evidence="1">The sequence shown here is derived from an EMBL/GenBank/DDBJ whole genome shotgun (WGS) entry which is preliminary data.</text>
</comment>
<sequence length="141" mass="15869">MLTNCESYLQHFTKQTPHLSISRIEIFVIPAIAVDSAGHRICLRLTSNQGFGWSELFASDTEADIDLERWSDLLQSFIGSIPLPPLNQYHYDKTDQDGRAFDLFVSAVNHTLAQSAESASYGSNHEESVLRQRSVSYMSLD</sequence>
<reference evidence="1 2" key="1">
    <citation type="submission" date="2020-08" db="EMBL/GenBank/DDBJ databases">
        <title>Genomic Encyclopedia of Type Strains, Phase III (KMG-III): the genomes of soil and plant-associated and newly described type strains.</title>
        <authorList>
            <person name="Whitman W."/>
        </authorList>
    </citation>
    <scope>NUCLEOTIDE SEQUENCE [LARGE SCALE GENOMIC DNA]</scope>
    <source>
        <strain evidence="1 2">CECT 8234</strain>
    </source>
</reference>
<gene>
    <name evidence="1" type="ORF">FHS16_004342</name>
</gene>
<dbReference type="RefSeq" id="WP_183567385.1">
    <property type="nucleotide sequence ID" value="NZ_CBCSLB010000016.1"/>
</dbReference>
<name>A0A7W5CBJ5_9BACL</name>